<dbReference type="Proteomes" id="UP001242480">
    <property type="component" value="Unassembled WGS sequence"/>
</dbReference>
<dbReference type="EMBL" id="JAUSVX010000008">
    <property type="protein sequence ID" value="MDQ0471159.1"/>
    <property type="molecule type" value="Genomic_DNA"/>
</dbReference>
<accession>A0ABU0JA69</accession>
<organism evidence="2 3">
    <name type="scientific">Labrys wisconsinensis</name>
    <dbReference type="NCBI Taxonomy" id="425677"/>
    <lineage>
        <taxon>Bacteria</taxon>
        <taxon>Pseudomonadati</taxon>
        <taxon>Pseudomonadota</taxon>
        <taxon>Alphaproteobacteria</taxon>
        <taxon>Hyphomicrobiales</taxon>
        <taxon>Xanthobacteraceae</taxon>
        <taxon>Labrys</taxon>
    </lineage>
</organism>
<proteinExistence type="predicted"/>
<keyword evidence="1" id="KW-0472">Membrane</keyword>
<keyword evidence="1" id="KW-1133">Transmembrane helix</keyword>
<keyword evidence="1" id="KW-0812">Transmembrane</keyword>
<evidence type="ECO:0000313" key="2">
    <source>
        <dbReference type="EMBL" id="MDQ0471159.1"/>
    </source>
</evidence>
<reference evidence="2 3" key="1">
    <citation type="submission" date="2023-07" db="EMBL/GenBank/DDBJ databases">
        <title>Genomic Encyclopedia of Type Strains, Phase IV (KMG-IV): sequencing the most valuable type-strain genomes for metagenomic binning, comparative biology and taxonomic classification.</title>
        <authorList>
            <person name="Goeker M."/>
        </authorList>
    </citation>
    <scope>NUCLEOTIDE SEQUENCE [LARGE SCALE GENOMIC DNA]</scope>
    <source>
        <strain evidence="2 3">DSM 19619</strain>
    </source>
</reference>
<comment type="caution">
    <text evidence="2">The sequence shown here is derived from an EMBL/GenBank/DDBJ whole genome shotgun (WGS) entry which is preliminary data.</text>
</comment>
<feature type="transmembrane region" description="Helical" evidence="1">
    <location>
        <begin position="71"/>
        <end position="90"/>
    </location>
</feature>
<protein>
    <submittedName>
        <fullName evidence="2">Uncharacterized protein</fullName>
    </submittedName>
</protein>
<gene>
    <name evidence="2" type="ORF">QO011_004182</name>
</gene>
<evidence type="ECO:0000313" key="3">
    <source>
        <dbReference type="Proteomes" id="UP001242480"/>
    </source>
</evidence>
<keyword evidence="3" id="KW-1185">Reference proteome</keyword>
<sequence length="100" mass="11123">MKRAAIATVLGTVYALGLLLALLSLSTVHPWFWGLLRVLSWPVKTAKPLVFPTVAALTGRNTQSFHHGVDLLLWLTVWGSISVVLVWFAWGQEGDVRRED</sequence>
<evidence type="ECO:0000256" key="1">
    <source>
        <dbReference type="SAM" id="Phobius"/>
    </source>
</evidence>
<name>A0ABU0JA69_9HYPH</name>